<feature type="transmembrane region" description="Helical" evidence="1">
    <location>
        <begin position="961"/>
        <end position="980"/>
    </location>
</feature>
<dbReference type="GO" id="GO:0005886">
    <property type="term" value="C:plasma membrane"/>
    <property type="evidence" value="ECO:0007669"/>
    <property type="project" value="TreeGrafter"/>
</dbReference>
<proteinExistence type="predicted"/>
<feature type="transmembrane region" description="Helical" evidence="1">
    <location>
        <begin position="429"/>
        <end position="449"/>
    </location>
</feature>
<protein>
    <submittedName>
        <fullName evidence="2">Swarming motility protein SwrC</fullName>
    </submittedName>
</protein>
<dbReference type="EMBL" id="CAADRN010000168">
    <property type="protein sequence ID" value="VFU14412.1"/>
    <property type="molecule type" value="Genomic_DNA"/>
</dbReference>
<dbReference type="Gene3D" id="1.20.1640.10">
    <property type="entry name" value="Multidrug efflux transporter AcrB transmembrane domain"/>
    <property type="match status" value="2"/>
</dbReference>
<gene>
    <name evidence="2" type="primary">swrC</name>
    <name evidence="2" type="ORF">SCFA_250003</name>
</gene>
<dbReference type="Pfam" id="PF00873">
    <property type="entry name" value="ACR_tran"/>
    <property type="match status" value="1"/>
</dbReference>
<feature type="transmembrane region" description="Helical" evidence="1">
    <location>
        <begin position="992"/>
        <end position="1018"/>
    </location>
</feature>
<dbReference type="SUPFAM" id="SSF82866">
    <property type="entry name" value="Multidrug efflux transporter AcrB transmembrane domain"/>
    <property type="match status" value="2"/>
</dbReference>
<dbReference type="Gene3D" id="3.30.2090.10">
    <property type="entry name" value="Multidrug efflux transporter AcrB TolC docking domain, DN and DC subdomains"/>
    <property type="match status" value="2"/>
</dbReference>
<feature type="transmembrane region" description="Helical" evidence="1">
    <location>
        <begin position="12"/>
        <end position="33"/>
    </location>
</feature>
<dbReference type="PANTHER" id="PTHR32063:SF0">
    <property type="entry name" value="SWARMING MOTILITY PROTEIN SWRC"/>
    <property type="match status" value="1"/>
</dbReference>
<dbReference type="InterPro" id="IPR027463">
    <property type="entry name" value="AcrB_DN_DC_subdom"/>
</dbReference>
<feature type="transmembrane region" description="Helical" evidence="1">
    <location>
        <begin position="384"/>
        <end position="408"/>
    </location>
</feature>
<feature type="transmembrane region" description="Helical" evidence="1">
    <location>
        <begin position="535"/>
        <end position="554"/>
    </location>
</feature>
<evidence type="ECO:0000313" key="2">
    <source>
        <dbReference type="EMBL" id="VFU14412.1"/>
    </source>
</evidence>
<feature type="transmembrane region" description="Helical" evidence="1">
    <location>
        <begin position="358"/>
        <end position="378"/>
    </location>
</feature>
<feature type="transmembrane region" description="Helical" evidence="1">
    <location>
        <begin position="461"/>
        <end position="480"/>
    </location>
</feature>
<dbReference type="AlphaFoldDB" id="A0A485M5E9"/>
<dbReference type="Gene3D" id="3.30.70.1440">
    <property type="entry name" value="Multidrug efflux transporter AcrB pore domain"/>
    <property type="match status" value="1"/>
</dbReference>
<keyword evidence="1" id="KW-0812">Transmembrane</keyword>
<dbReference type="PANTHER" id="PTHR32063">
    <property type="match status" value="1"/>
</dbReference>
<dbReference type="Gene3D" id="3.30.70.1430">
    <property type="entry name" value="Multidrug efflux transporter AcrB pore domain"/>
    <property type="match status" value="2"/>
</dbReference>
<accession>A0A485M5E9</accession>
<keyword evidence="1" id="KW-0472">Membrane</keyword>
<keyword evidence="1" id="KW-1133">Transmembrane helix</keyword>
<dbReference type="SUPFAM" id="SSF82714">
    <property type="entry name" value="Multidrug efflux transporter AcrB TolC docking domain, DN and DC subdomains"/>
    <property type="match status" value="2"/>
</dbReference>
<dbReference type="PRINTS" id="PR00702">
    <property type="entry name" value="ACRIFLAVINRP"/>
</dbReference>
<dbReference type="GO" id="GO:0042910">
    <property type="term" value="F:xenobiotic transmembrane transporter activity"/>
    <property type="evidence" value="ECO:0007669"/>
    <property type="project" value="TreeGrafter"/>
</dbReference>
<dbReference type="InterPro" id="IPR001036">
    <property type="entry name" value="Acrflvin-R"/>
</dbReference>
<feature type="transmembrane region" description="Helical" evidence="1">
    <location>
        <begin position="860"/>
        <end position="882"/>
    </location>
</feature>
<reference evidence="2" key="1">
    <citation type="submission" date="2019-03" db="EMBL/GenBank/DDBJ databases">
        <authorList>
            <person name="Hao L."/>
        </authorList>
    </citation>
    <scope>NUCLEOTIDE SEQUENCE</scope>
</reference>
<feature type="transmembrane region" description="Helical" evidence="1">
    <location>
        <begin position="889"/>
        <end position="909"/>
    </location>
</feature>
<feature type="transmembrane region" description="Helical" evidence="1">
    <location>
        <begin position="332"/>
        <end position="351"/>
    </location>
</feature>
<dbReference type="Gene3D" id="3.30.70.1320">
    <property type="entry name" value="Multidrug efflux transporter AcrB pore domain like"/>
    <property type="match status" value="1"/>
</dbReference>
<sequence>MKIADLSIERPLAISMLIIAIVLLGLFSLPRLAVDLFPDMELPVAVVITTYEGAAPAEVEKLVTKPIESAVSTVSNIDEIQSLSQNGSSLVIVMFNWGTDIDNAVNELREKIEMVKGMLPSDAKSPMTIKMDPNSMPIIFFSVSGDDQVRLKKITEDTIKPRLERIEGVASVDVSGGKEREIKVKLDPAKTEAYGLNISQVIQALAGDNISGTAGSVESGSSEMSIRVLGEYTSLESIENVRVAIPGTGNTVALRDLAVIEDSFKKMTTYTSVNGEPSLGMYIMKASGSNTVQVARKVNEEVAQLNQILPAGVQIETLLDSAEFIQNSIENVTHHGLLGALFAFIILYMFLRSFRSTLVVVLVIPISIIATFAMLYFGNQTINLLSLGGLMLGLGSLVDFSVVVLESIYRYRQNGFKIIEAAKLGTAEVGNAVTASALAQVVVFLPIVFVQGLAGILFKPLALTVSFSHIAALFAALTLVPMLSSKLLQNIPPPDEVLFENKTKNPVLLFGKFLQTLNRLYGRLLRWALGNRKKVVGFVVVALALSIAATSLIGTEFIPEMDQGEMTVDIKMPTGTKLAETQRVAENVENLVRHEINEVDSIFTTVGSGELAMLGIGNTEEASLQIKLKPLEERSTSTKDAAEKLRRALTNVPGSEITVKVGSSATGTTGSPVEVSIRGDDLTLLEQLGNQMLDMIKGIEGIRNAASSLEDTRSELQLVIDREKASLYGLSAGQVLSAVRNSFDGQVVSRMRTGDDEVDIRLETSRGFAATSEALANLTIVSPTGARVPVEAVARLETHSTPQQIVRYAQTRQVSITADIAGRDLGSINKDIQEKLNAISLPEGYLVEVGGQSEDMAESFGSLGIALLLSIMLVFMVMVAQFESLFQPFIIMFALPPTFIGVVLGLGLTGHHLSVPAMIGAIMLVGIVLNNSIVLVDYINTLRKRGYERNQAILEAGPVRLRPILMTTLATVLALLPMAFGGGEGAESRAPMAIVVAFGLTMSTLITLVLVPVVYTIFDDFGKKIKFSRTPVQ</sequence>
<name>A0A485M5E9_9ZZZZ</name>
<dbReference type="SUPFAM" id="SSF82693">
    <property type="entry name" value="Multidrug efflux transporter AcrB pore domain, PN1, PN2, PC1 and PC2 subdomains"/>
    <property type="match status" value="3"/>
</dbReference>
<feature type="transmembrane region" description="Helical" evidence="1">
    <location>
        <begin position="915"/>
        <end position="940"/>
    </location>
</feature>
<evidence type="ECO:0000256" key="1">
    <source>
        <dbReference type="SAM" id="Phobius"/>
    </source>
</evidence>
<organism evidence="2">
    <name type="scientific">anaerobic digester metagenome</name>
    <dbReference type="NCBI Taxonomy" id="1263854"/>
    <lineage>
        <taxon>unclassified sequences</taxon>
        <taxon>metagenomes</taxon>
        <taxon>ecological metagenomes</taxon>
    </lineage>
</organism>